<proteinExistence type="predicted"/>
<dbReference type="EMBL" id="GGFK01015047">
    <property type="protein sequence ID" value="MBW48368.1"/>
    <property type="molecule type" value="Transcribed_RNA"/>
</dbReference>
<sequence>MMTDGAVVSASVIVASTTCCQSATSSGTSVSVSVPETLGDSFITSMMSCSMSTDALAMTVSLLHPAVGSSVTSVVVEVQNDDGDGILGFRRFVATPEVDGCCSCGATGTSAGCGCDVTGACCGVWLWW</sequence>
<name>A0A2M4B6C3_9DIPT</name>
<evidence type="ECO:0000313" key="1">
    <source>
        <dbReference type="EMBL" id="MBW48368.1"/>
    </source>
</evidence>
<organism evidence="1">
    <name type="scientific">Anopheles triannulatus</name>
    <dbReference type="NCBI Taxonomy" id="58253"/>
    <lineage>
        <taxon>Eukaryota</taxon>
        <taxon>Metazoa</taxon>
        <taxon>Ecdysozoa</taxon>
        <taxon>Arthropoda</taxon>
        <taxon>Hexapoda</taxon>
        <taxon>Insecta</taxon>
        <taxon>Pterygota</taxon>
        <taxon>Neoptera</taxon>
        <taxon>Endopterygota</taxon>
        <taxon>Diptera</taxon>
        <taxon>Nematocera</taxon>
        <taxon>Culicoidea</taxon>
        <taxon>Culicidae</taxon>
        <taxon>Anophelinae</taxon>
        <taxon>Anopheles</taxon>
    </lineage>
</organism>
<accession>A0A2M4B6C3</accession>
<dbReference type="AlphaFoldDB" id="A0A2M4B6C3"/>
<reference evidence="1" key="1">
    <citation type="submission" date="2018-01" db="EMBL/GenBank/DDBJ databases">
        <title>An insight into the sialome of Amazonian anophelines.</title>
        <authorList>
            <person name="Ribeiro J.M."/>
            <person name="Scarpassa V."/>
            <person name="Calvo E."/>
        </authorList>
    </citation>
    <scope>NUCLEOTIDE SEQUENCE</scope>
    <source>
        <tissue evidence="1">Salivary glands</tissue>
    </source>
</reference>
<protein>
    <submittedName>
        <fullName evidence="1">Putative secreted protein</fullName>
    </submittedName>
</protein>